<keyword evidence="2 6" id="KW-0732">Signal</keyword>
<evidence type="ECO:0000256" key="3">
    <source>
        <dbReference type="ARBA" id="ARBA00023136"/>
    </source>
</evidence>
<keyword evidence="5" id="KW-0449">Lipoprotein</keyword>
<dbReference type="Gene3D" id="3.40.190.10">
    <property type="entry name" value="Periplasmic binding protein-like II"/>
    <property type="match status" value="1"/>
</dbReference>
<evidence type="ECO:0000256" key="1">
    <source>
        <dbReference type="ARBA" id="ARBA00022475"/>
    </source>
</evidence>
<evidence type="ECO:0000256" key="5">
    <source>
        <dbReference type="ARBA" id="ARBA00023288"/>
    </source>
</evidence>
<sequence>MKKNLLRYVTLAVIPLLGLTACSSKESAKEKKNQNEIEVWLTPQWKGTYKGDEKGADYDSFFKTAAKLYEKEHPGKKIKIQVIPGEERDSKLSVATQTKTLPDVFFESTFAISDLAHQGLLAPLDSVIDQKNKADISKSVWDNVQIKDKTYFYPFAQNPGMLAYNAEMFEKAGLQEYIADKDKIASWSTDDFNTILTKLKESDSQVTPLGFYAKNNQGDTWTMMYLRMYGSSFFAKDGQLNVNDKKGVKALEYIKELNDKKMITSGAESLTSNDVNAMFQNKKVAVSFTNAVLYKGMLDSMEAGTVNKFDARLANIPSVDGPKSFTYVLGSAVFNTNGDKRQKLAKDFVKYYSENKELIKASMNFMPVRKSLVEKEKANNPILETYINNDQYVINFSNNTSGYVEVRNALFPEIQAVLTGEKSSKEALDAFVEKGNKAISEGIKRSKVLNDK</sequence>
<comment type="caution">
    <text evidence="7">The sequence shown here is derived from an EMBL/GenBank/DDBJ whole genome shotgun (WGS) entry which is preliminary data.</text>
</comment>
<protein>
    <submittedName>
        <fullName evidence="7">Sugar ABC transporter substrate-binding protein</fullName>
    </submittedName>
</protein>
<keyword evidence="3" id="KW-0472">Membrane</keyword>
<dbReference type="RefSeq" id="WP_102778032.1">
    <property type="nucleotide sequence ID" value="NZ_CBCSGP010000006.1"/>
</dbReference>
<feature type="chain" id="PRO_5014841286" evidence="6">
    <location>
        <begin position="29"/>
        <end position="452"/>
    </location>
</feature>
<dbReference type="InterPro" id="IPR006059">
    <property type="entry name" value="SBP"/>
</dbReference>
<evidence type="ECO:0000256" key="2">
    <source>
        <dbReference type="ARBA" id="ARBA00022729"/>
    </source>
</evidence>
<dbReference type="EMBL" id="LOCM01000032">
    <property type="protein sequence ID" value="PND47107.1"/>
    <property type="molecule type" value="Genomic_DNA"/>
</dbReference>
<dbReference type="Pfam" id="PF01547">
    <property type="entry name" value="SBP_bac_1"/>
    <property type="match status" value="1"/>
</dbReference>
<evidence type="ECO:0000313" key="8">
    <source>
        <dbReference type="Proteomes" id="UP000235963"/>
    </source>
</evidence>
<keyword evidence="1" id="KW-1003">Cell membrane</keyword>
<evidence type="ECO:0000313" key="7">
    <source>
        <dbReference type="EMBL" id="PND47107.1"/>
    </source>
</evidence>
<dbReference type="SUPFAM" id="SSF53850">
    <property type="entry name" value="Periplasmic binding protein-like II"/>
    <property type="match status" value="1"/>
</dbReference>
<name>A0A2N8LAB9_9STRE</name>
<dbReference type="InterPro" id="IPR050490">
    <property type="entry name" value="Bact_solute-bd_prot1"/>
</dbReference>
<evidence type="ECO:0000256" key="6">
    <source>
        <dbReference type="SAM" id="SignalP"/>
    </source>
</evidence>
<dbReference type="PROSITE" id="PS51257">
    <property type="entry name" value="PROKAR_LIPOPROTEIN"/>
    <property type="match status" value="1"/>
</dbReference>
<gene>
    <name evidence="7" type="ORF">AT575_08795</name>
</gene>
<proteinExistence type="predicted"/>
<keyword evidence="8" id="KW-1185">Reference proteome</keyword>
<dbReference type="AlphaFoldDB" id="A0A2N8LAB9"/>
<dbReference type="PANTHER" id="PTHR43649">
    <property type="entry name" value="ARABINOSE-BINDING PROTEIN-RELATED"/>
    <property type="match status" value="1"/>
</dbReference>
<evidence type="ECO:0000256" key="4">
    <source>
        <dbReference type="ARBA" id="ARBA00023139"/>
    </source>
</evidence>
<keyword evidence="4" id="KW-0564">Palmitate</keyword>
<organism evidence="7 8">
    <name type="scientific">Streptococcus penaeicida</name>
    <dbReference type="NCBI Taxonomy" id="1765960"/>
    <lineage>
        <taxon>Bacteria</taxon>
        <taxon>Bacillati</taxon>
        <taxon>Bacillota</taxon>
        <taxon>Bacilli</taxon>
        <taxon>Lactobacillales</taxon>
        <taxon>Streptococcaceae</taxon>
        <taxon>Streptococcus</taxon>
    </lineage>
</organism>
<feature type="signal peptide" evidence="6">
    <location>
        <begin position="1"/>
        <end position="28"/>
    </location>
</feature>
<dbReference type="Proteomes" id="UP000235963">
    <property type="component" value="Unassembled WGS sequence"/>
</dbReference>
<dbReference type="OrthoDB" id="94797at2"/>
<reference evidence="7 8" key="1">
    <citation type="submission" date="2015-12" db="EMBL/GenBank/DDBJ databases">
        <title>Streptococcus penaeicida sp. nov.</title>
        <authorList>
            <person name="Gomez-Gil B."/>
            <person name="Morales-Covarrubias M."/>
        </authorList>
    </citation>
    <scope>NUCLEOTIDE SEQUENCE [LARGE SCALE GENOMIC DNA]</scope>
    <source>
        <strain evidence="7 8">CAIM 1838</strain>
    </source>
</reference>
<dbReference type="PANTHER" id="PTHR43649:SF33">
    <property type="entry name" value="POLYGALACTURONAN_RHAMNOGALACTURONAN-BINDING PROTEIN YTCQ"/>
    <property type="match status" value="1"/>
</dbReference>
<accession>A0A2N8LAB9</accession>